<dbReference type="SUPFAM" id="SSF53067">
    <property type="entry name" value="Actin-like ATPase domain"/>
    <property type="match status" value="2"/>
</dbReference>
<dbReference type="PANTHER" id="PTHR43190">
    <property type="entry name" value="N-ACETYL-D-GLUCOSAMINE KINASE"/>
    <property type="match status" value="1"/>
</dbReference>
<dbReference type="EMBL" id="FNVU01000015">
    <property type="protein sequence ID" value="SEG84222.1"/>
    <property type="molecule type" value="Genomic_DNA"/>
</dbReference>
<sequence length="340" mass="34115">MTHQATATALYLGVDAGNSKTAALVSTASGEVVGAGRSGCGDIYGAPTPEAAVDAVMSAVGTALGRAGADPSALAGAAFRLAGVDWPEDAAYWDDALARRQPSLVRRTILNDGYAAIRCGEPSGIGVAIAAGTAAAIAARGPSGELWDMGWWGQHAMGAIGLANDALKAVFLAELDLAPPTALTQALLTHYSRSTAEELNHWLTAREGGAGPRDRTSCARVVTAVAKDGDPVATDIVRAQGQHLATYAGVAARRTGLATAGAPVSVVLSGSVLMAEGSPVAAALLEELPAHLPHAQPHRGALPPVAGALLDALGENGITVTDGVTARVAGSMPAKDFLAT</sequence>
<name>A0A1H6DGH3_9ACTN</name>
<organism evidence="2 3">
    <name type="scientific">Actinacidiphila yanglinensis</name>
    <dbReference type="NCBI Taxonomy" id="310779"/>
    <lineage>
        <taxon>Bacteria</taxon>
        <taxon>Bacillati</taxon>
        <taxon>Actinomycetota</taxon>
        <taxon>Actinomycetes</taxon>
        <taxon>Kitasatosporales</taxon>
        <taxon>Streptomycetaceae</taxon>
        <taxon>Actinacidiphila</taxon>
    </lineage>
</organism>
<dbReference type="AlphaFoldDB" id="A0A1H6DGH3"/>
<proteinExistence type="predicted"/>
<dbReference type="OrthoDB" id="5524856at2"/>
<dbReference type="RefSeq" id="WP_160145122.1">
    <property type="nucleotide sequence ID" value="NZ_FNVU01000015.1"/>
</dbReference>
<accession>A0A1H6DGH3</accession>
<dbReference type="InterPro" id="IPR043129">
    <property type="entry name" value="ATPase_NBD"/>
</dbReference>
<dbReference type="Proteomes" id="UP000236754">
    <property type="component" value="Unassembled WGS sequence"/>
</dbReference>
<dbReference type="PANTHER" id="PTHR43190:SF3">
    <property type="entry name" value="N-ACETYL-D-GLUCOSAMINE KINASE"/>
    <property type="match status" value="1"/>
</dbReference>
<feature type="domain" description="ATPase BadF/BadG/BcrA/BcrD type" evidence="1">
    <location>
        <begin position="12"/>
        <end position="309"/>
    </location>
</feature>
<dbReference type="Gene3D" id="3.30.420.40">
    <property type="match status" value="2"/>
</dbReference>
<keyword evidence="3" id="KW-1185">Reference proteome</keyword>
<evidence type="ECO:0000313" key="2">
    <source>
        <dbReference type="EMBL" id="SEG84222.1"/>
    </source>
</evidence>
<dbReference type="Pfam" id="PF01869">
    <property type="entry name" value="BcrAD_BadFG"/>
    <property type="match status" value="1"/>
</dbReference>
<dbReference type="InterPro" id="IPR002731">
    <property type="entry name" value="ATPase_BadF"/>
</dbReference>
<evidence type="ECO:0000259" key="1">
    <source>
        <dbReference type="Pfam" id="PF01869"/>
    </source>
</evidence>
<protein>
    <submittedName>
        <fullName evidence="2">BadF-type ATPase</fullName>
    </submittedName>
</protein>
<dbReference type="InterPro" id="IPR052519">
    <property type="entry name" value="Euk-type_GlcNAc_Kinase"/>
</dbReference>
<gene>
    <name evidence="2" type="ORF">SAMN05216223_11530</name>
</gene>
<evidence type="ECO:0000313" key="3">
    <source>
        <dbReference type="Proteomes" id="UP000236754"/>
    </source>
</evidence>
<reference evidence="2 3" key="1">
    <citation type="submission" date="2016-10" db="EMBL/GenBank/DDBJ databases">
        <authorList>
            <person name="de Groot N.N."/>
        </authorList>
    </citation>
    <scope>NUCLEOTIDE SEQUENCE [LARGE SCALE GENOMIC DNA]</scope>
    <source>
        <strain evidence="2 3">CGMCC 4.2023</strain>
    </source>
</reference>